<name>E0I5W0_9BACL</name>
<dbReference type="EMBL" id="AEDD01000002">
    <property type="protein sequence ID" value="EFM12352.1"/>
    <property type="molecule type" value="Genomic_DNA"/>
</dbReference>
<dbReference type="Proteomes" id="UP000005387">
    <property type="component" value="Unassembled WGS sequence"/>
</dbReference>
<organism evidence="1 2">
    <name type="scientific">Paenibacillus curdlanolyticus YK9</name>
    <dbReference type="NCBI Taxonomy" id="717606"/>
    <lineage>
        <taxon>Bacteria</taxon>
        <taxon>Bacillati</taxon>
        <taxon>Bacillota</taxon>
        <taxon>Bacilli</taxon>
        <taxon>Bacillales</taxon>
        <taxon>Paenibacillaceae</taxon>
        <taxon>Paenibacillus</taxon>
    </lineage>
</organism>
<keyword evidence="2" id="KW-1185">Reference proteome</keyword>
<evidence type="ECO:0000313" key="2">
    <source>
        <dbReference type="Proteomes" id="UP000005387"/>
    </source>
</evidence>
<dbReference type="Gene3D" id="3.40.50.2000">
    <property type="entry name" value="Glycogen Phosphorylase B"/>
    <property type="match status" value="1"/>
</dbReference>
<proteinExistence type="predicted"/>
<protein>
    <recommendedName>
        <fullName evidence="3">UDP-glucuronosyltransferase</fullName>
    </recommendedName>
</protein>
<reference evidence="1 2" key="1">
    <citation type="submission" date="2010-07" db="EMBL/GenBank/DDBJ databases">
        <title>The draft genome of Paenibacillus curdlanolyticus YK9.</title>
        <authorList>
            <consortium name="US DOE Joint Genome Institute (JGI-PGF)"/>
            <person name="Lucas S."/>
            <person name="Copeland A."/>
            <person name="Lapidus A."/>
            <person name="Cheng J.-F."/>
            <person name="Bruce D."/>
            <person name="Goodwin L."/>
            <person name="Pitluck S."/>
            <person name="Land M.L."/>
            <person name="Hauser L."/>
            <person name="Chang Y.-J."/>
            <person name="Jeffries C."/>
            <person name="Anderson I.J."/>
            <person name="Johnson E."/>
            <person name="Loganathan U."/>
            <person name="Mulhopadhyay B."/>
            <person name="Kyrpides N."/>
            <person name="Woyke T.J."/>
        </authorList>
    </citation>
    <scope>NUCLEOTIDE SEQUENCE [LARGE SCALE GENOMIC DNA]</scope>
    <source>
        <strain evidence="1 2">YK9</strain>
    </source>
</reference>
<accession>E0I5W0</accession>
<gene>
    <name evidence="1" type="ORF">PaecuDRAFT_1032</name>
</gene>
<evidence type="ECO:0008006" key="3">
    <source>
        <dbReference type="Google" id="ProtNLM"/>
    </source>
</evidence>
<sequence>MEKKTILSSGFGLGFYIPALLLEQQLIARQQPVEVVVFENFIVGDKKGKIAESRFDYHKNFALARIAQKMPIDIRDSIDFDAVEELLQTWEQEKRREFIALSGHWIYILDMYSERVGIDALDVTLLYVDSELSPSWKGVKKYVPDYSTRYREQYLFDAANERVCFRLDVTDEPIVPYESRPYRFTVHGGGWGMGTYLAKVEELEREYALDLSIYHESDFDLSNTNHRYWMVDPTWEAWQKDPSTGRHTFPRFGEVRAGEPPAFVNDIHATHHHLFDNMKQAKGIISKPGGSTLIDSLASATPIIFLDAFGPHEQKNADLWIKLGFGISYETWKQADFSLELLQPLHEALAAQRTAFPNYVDALFDTIK</sequence>
<dbReference type="eggNOG" id="COG1819">
    <property type="taxonomic scope" value="Bacteria"/>
</dbReference>
<evidence type="ECO:0000313" key="1">
    <source>
        <dbReference type="EMBL" id="EFM12352.1"/>
    </source>
</evidence>
<dbReference type="RefSeq" id="WP_006037047.1">
    <property type="nucleotide sequence ID" value="NZ_AEDD01000002.1"/>
</dbReference>
<dbReference type="STRING" id="717606.PaecuDRAFT_1032"/>
<dbReference type="AlphaFoldDB" id="E0I5W0"/>